<evidence type="ECO:0000313" key="2">
    <source>
        <dbReference type="Proteomes" id="UP001056120"/>
    </source>
</evidence>
<comment type="caution">
    <text evidence="1">The sequence shown here is derived from an EMBL/GenBank/DDBJ whole genome shotgun (WGS) entry which is preliminary data.</text>
</comment>
<gene>
    <name evidence="1" type="ORF">L1987_49043</name>
</gene>
<protein>
    <submittedName>
        <fullName evidence="1">Uncharacterized protein</fullName>
    </submittedName>
</protein>
<reference evidence="2" key="1">
    <citation type="journal article" date="2022" name="Mol. Ecol. Resour.">
        <title>The genomes of chicory, endive, great burdock and yacon provide insights into Asteraceae palaeo-polyploidization history and plant inulin production.</title>
        <authorList>
            <person name="Fan W."/>
            <person name="Wang S."/>
            <person name="Wang H."/>
            <person name="Wang A."/>
            <person name="Jiang F."/>
            <person name="Liu H."/>
            <person name="Zhao H."/>
            <person name="Xu D."/>
            <person name="Zhang Y."/>
        </authorList>
    </citation>
    <scope>NUCLEOTIDE SEQUENCE [LARGE SCALE GENOMIC DNA]</scope>
    <source>
        <strain evidence="2">cv. Yunnan</strain>
    </source>
</reference>
<keyword evidence="2" id="KW-1185">Reference proteome</keyword>
<dbReference type="Proteomes" id="UP001056120">
    <property type="component" value="Linkage Group LG16"/>
</dbReference>
<name>A0ACB9FUK6_9ASTR</name>
<evidence type="ECO:0000313" key="1">
    <source>
        <dbReference type="EMBL" id="KAI3774485.1"/>
    </source>
</evidence>
<organism evidence="1 2">
    <name type="scientific">Smallanthus sonchifolius</name>
    <dbReference type="NCBI Taxonomy" id="185202"/>
    <lineage>
        <taxon>Eukaryota</taxon>
        <taxon>Viridiplantae</taxon>
        <taxon>Streptophyta</taxon>
        <taxon>Embryophyta</taxon>
        <taxon>Tracheophyta</taxon>
        <taxon>Spermatophyta</taxon>
        <taxon>Magnoliopsida</taxon>
        <taxon>eudicotyledons</taxon>
        <taxon>Gunneridae</taxon>
        <taxon>Pentapetalae</taxon>
        <taxon>asterids</taxon>
        <taxon>campanulids</taxon>
        <taxon>Asterales</taxon>
        <taxon>Asteraceae</taxon>
        <taxon>Asteroideae</taxon>
        <taxon>Heliantheae alliance</taxon>
        <taxon>Millerieae</taxon>
        <taxon>Smallanthus</taxon>
    </lineage>
</organism>
<dbReference type="EMBL" id="CM042033">
    <property type="protein sequence ID" value="KAI3774485.1"/>
    <property type="molecule type" value="Genomic_DNA"/>
</dbReference>
<accession>A0ACB9FUK6</accession>
<reference evidence="1 2" key="2">
    <citation type="journal article" date="2022" name="Mol. Ecol. Resour.">
        <title>The genomes of chicory, endive, great burdock and yacon provide insights into Asteraceae paleo-polyploidization history and plant inulin production.</title>
        <authorList>
            <person name="Fan W."/>
            <person name="Wang S."/>
            <person name="Wang H."/>
            <person name="Wang A."/>
            <person name="Jiang F."/>
            <person name="Liu H."/>
            <person name="Zhao H."/>
            <person name="Xu D."/>
            <person name="Zhang Y."/>
        </authorList>
    </citation>
    <scope>NUCLEOTIDE SEQUENCE [LARGE SCALE GENOMIC DNA]</scope>
    <source>
        <strain evidence="2">cv. Yunnan</strain>
        <tissue evidence="1">Leaves</tissue>
    </source>
</reference>
<proteinExistence type="predicted"/>
<sequence>MVAVDEDLVRFSLEVVYRSALLKCINQASLTPARCWKVGRSDEGSTSASTAVVTGSSDRYEKHLGRKDRVDSITAYSVTILSQLILSSSLAKNLFDSIAAPSMLSIPFCSQRPLLGRN</sequence>